<organism evidence="1 2">
    <name type="scientific">Bordetella phage MW2</name>
    <dbReference type="NCBI Taxonomy" id="1916126"/>
    <lineage>
        <taxon>Viruses</taxon>
        <taxon>Duplodnaviria</taxon>
        <taxon>Heunggongvirae</taxon>
        <taxon>Uroviricota</taxon>
        <taxon>Caudoviricetes</taxon>
        <taxon>Mesyanzhinovviridae</taxon>
        <taxon>Rabinowitzvirinae</taxon>
        <taxon>Vojvodinavirus</taxon>
        <taxon>Vojvodinavirus MW2</taxon>
        <taxon>Bordetella virus MW2</taxon>
    </lineage>
</organism>
<keyword evidence="2" id="KW-1185">Reference proteome</keyword>
<proteinExistence type="predicted"/>
<evidence type="ECO:0000313" key="2">
    <source>
        <dbReference type="Proteomes" id="UP000240508"/>
    </source>
</evidence>
<name>A0A2D0W975_9CAUD</name>
<dbReference type="RefSeq" id="YP_009794168.1">
    <property type="nucleotide sequence ID" value="NC_047879.1"/>
</dbReference>
<dbReference type="KEGG" id="vg:54984420"/>
<dbReference type="GeneID" id="54984420"/>
<dbReference type="EMBL" id="KY000218">
    <property type="protein sequence ID" value="APL99212.1"/>
    <property type="molecule type" value="Genomic_DNA"/>
</dbReference>
<dbReference type="Proteomes" id="UP000240508">
    <property type="component" value="Segment"/>
</dbReference>
<protein>
    <submittedName>
        <fullName evidence="1">Tail assembly structural protein</fullName>
    </submittedName>
</protein>
<reference evidence="1 2" key="1">
    <citation type="submission" date="2016-10" db="EMBL/GenBank/DDBJ databases">
        <title>Properties of three new Bordetella phage species from family Siphoviridae.</title>
        <authorList>
            <person name="Knezevic P."/>
            <person name="Petrovic Fabijan A."/>
            <person name="Doffkay Z."/>
            <person name="Rakhely G."/>
        </authorList>
    </citation>
    <scope>NUCLEOTIDE SEQUENCE [LARGE SCALE GENOMIC DNA]</scope>
</reference>
<accession>A0A2D0W975</accession>
<evidence type="ECO:0000313" key="1">
    <source>
        <dbReference type="EMBL" id="APL99212.1"/>
    </source>
</evidence>
<sequence>MDYGDDMMIDLEGIGPVAVLPFQPEAPMKETLAWKTDLITSWDGSEFRQEIRHAPRQSFELACPVQPEFQPLAQHLIYGARNADHWGVPVWAELQRVGAVSFGATTIAADTTSRDFRVGGWVILWEDPQKWRVRQILSLTPTQIEITEEVGLTMRYAWVAPLRIARLGATPERSLNGYRSDLELSFDVEDNVRLPDPTGIVTYEGYDLVTWDNLMSGMAVNEKTNSHIELLDYDAGLVGQFHRWLRPKSVRPLRVILRGAAELWAFRRWLHRRAGRLRPFWIPSGEPDLWLDMIGPITTHVMFRDNGFMAMAARPEHIAIQAADGTWYARKLVEPILTGSIVTAELDTPLPSVDAGGVLRVSFLGLKRLDTDRVDLEHRGGAVCTCEMNILELRT</sequence>